<gene>
    <name evidence="1" type="ORF">ACFPEL_30240</name>
</gene>
<proteinExistence type="predicted"/>
<organism evidence="1 2">
    <name type="scientific">Actinomycetospora chibensis</name>
    <dbReference type="NCBI Taxonomy" id="663606"/>
    <lineage>
        <taxon>Bacteria</taxon>
        <taxon>Bacillati</taxon>
        <taxon>Actinomycetota</taxon>
        <taxon>Actinomycetes</taxon>
        <taxon>Pseudonocardiales</taxon>
        <taxon>Pseudonocardiaceae</taxon>
        <taxon>Actinomycetospora</taxon>
    </lineage>
</organism>
<evidence type="ECO:0000313" key="1">
    <source>
        <dbReference type="EMBL" id="MFC4836717.1"/>
    </source>
</evidence>
<comment type="caution">
    <text evidence="1">The sequence shown here is derived from an EMBL/GenBank/DDBJ whole genome shotgun (WGS) entry which is preliminary data.</text>
</comment>
<dbReference type="InterPro" id="IPR013078">
    <property type="entry name" value="His_Pase_superF_clade-1"/>
</dbReference>
<dbReference type="Proteomes" id="UP001595909">
    <property type="component" value="Unassembled WGS sequence"/>
</dbReference>
<name>A0ABV9RU48_9PSEU</name>
<reference evidence="2" key="1">
    <citation type="journal article" date="2019" name="Int. J. Syst. Evol. Microbiol.">
        <title>The Global Catalogue of Microorganisms (GCM) 10K type strain sequencing project: providing services to taxonomists for standard genome sequencing and annotation.</title>
        <authorList>
            <consortium name="The Broad Institute Genomics Platform"/>
            <consortium name="The Broad Institute Genome Sequencing Center for Infectious Disease"/>
            <person name="Wu L."/>
            <person name="Ma J."/>
        </authorList>
    </citation>
    <scope>NUCLEOTIDE SEQUENCE [LARGE SCALE GENOMIC DNA]</scope>
    <source>
        <strain evidence="2">CCUG 50347</strain>
    </source>
</reference>
<dbReference type="InterPro" id="IPR050275">
    <property type="entry name" value="PGM_Phosphatase"/>
</dbReference>
<dbReference type="PANTHER" id="PTHR48100">
    <property type="entry name" value="BROAD-SPECIFICITY PHOSPHATASE YOR283W-RELATED"/>
    <property type="match status" value="1"/>
</dbReference>
<evidence type="ECO:0000313" key="2">
    <source>
        <dbReference type="Proteomes" id="UP001595909"/>
    </source>
</evidence>
<dbReference type="RefSeq" id="WP_274191788.1">
    <property type="nucleotide sequence ID" value="NZ_BAABHN010000069.1"/>
</dbReference>
<dbReference type="CDD" id="cd07067">
    <property type="entry name" value="HP_PGM_like"/>
    <property type="match status" value="1"/>
</dbReference>
<dbReference type="PANTHER" id="PTHR48100:SF1">
    <property type="entry name" value="HISTIDINE PHOSPHATASE FAMILY PROTEIN-RELATED"/>
    <property type="match status" value="1"/>
</dbReference>
<dbReference type="Gene3D" id="3.40.50.1240">
    <property type="entry name" value="Phosphoglycerate mutase-like"/>
    <property type="match status" value="1"/>
</dbReference>
<dbReference type="Pfam" id="PF00300">
    <property type="entry name" value="His_Phos_1"/>
    <property type="match status" value="1"/>
</dbReference>
<protein>
    <submittedName>
        <fullName evidence="1">Histidine phosphatase family protein</fullName>
    </submittedName>
</protein>
<dbReference type="InterPro" id="IPR029033">
    <property type="entry name" value="His_PPase_superfam"/>
</dbReference>
<sequence length="208" mass="22618">MTQLVLVRHGEPLAATVEPGGPDEGVGADPGLSARGRRQAERFAAWLAATPERDDVTEIVTSTMRRSRETADPAVRLLGAPEPSAVEDLCEFDRGRPTYRPVHERDPDDEDWKAIRSGVYPSFVDGPAFTSRVVAALDAIAARQDPRASAVVVCHAGVINTYLAVILGLERPLTFPLHHTSVSRVLVSRSGARRVSSVNEIQHVEDLR</sequence>
<dbReference type="EMBL" id="JBHSIM010000069">
    <property type="protein sequence ID" value="MFC4836717.1"/>
    <property type="molecule type" value="Genomic_DNA"/>
</dbReference>
<dbReference type="SMART" id="SM00855">
    <property type="entry name" value="PGAM"/>
    <property type="match status" value="1"/>
</dbReference>
<keyword evidence="2" id="KW-1185">Reference proteome</keyword>
<dbReference type="SUPFAM" id="SSF53254">
    <property type="entry name" value="Phosphoglycerate mutase-like"/>
    <property type="match status" value="1"/>
</dbReference>
<accession>A0ABV9RU48</accession>